<protein>
    <submittedName>
        <fullName evidence="3">Reverse transcriptase</fullName>
    </submittedName>
</protein>
<dbReference type="SUPFAM" id="SSF56672">
    <property type="entry name" value="DNA/RNA polymerases"/>
    <property type="match status" value="1"/>
</dbReference>
<dbReference type="PANTHER" id="PTHR24559:SF436">
    <property type="entry name" value="RNA-DIRECTED DNA POLYMERASE HOMOLOG"/>
    <property type="match status" value="1"/>
</dbReference>
<comment type="caution">
    <text evidence="3">The sequence shown here is derived from an EMBL/GenBank/DDBJ whole genome shotgun (WGS) entry which is preliminary data.</text>
</comment>
<evidence type="ECO:0000256" key="1">
    <source>
        <dbReference type="SAM" id="MobiDB-lite"/>
    </source>
</evidence>
<gene>
    <name evidence="3" type="ORF">EPI10_000708</name>
</gene>
<dbReference type="PANTHER" id="PTHR24559">
    <property type="entry name" value="TRANSPOSON TY3-I GAG-POL POLYPROTEIN"/>
    <property type="match status" value="1"/>
</dbReference>
<evidence type="ECO:0000313" key="3">
    <source>
        <dbReference type="EMBL" id="KAA3465553.1"/>
    </source>
</evidence>
<accession>A0A5B6V932</accession>
<sequence length="236" mass="26849">MAAFSTIEANDEEDEATKNQNSILGGVEDKTSRTSDLFMSRQIARDLELKIEKESGWIKIVNSKSVEIEGVAKGVEIQLAKWFGKDTIKSFRDVMPAKLPKELPPKSEVDHKIKLVANLEPLVRAAYHVRFIRPSKSPFSVPVLFQKKYDGTLRMCIDYRALNKITIKNRYPIPLIANMFDQLGSARWFTKLNLKSGYHQVRIAKVDEPKTAFVTRYGSYEFLVMPFGLTNAPSTF</sequence>
<dbReference type="AlphaFoldDB" id="A0A5B6V932"/>
<dbReference type="Proteomes" id="UP000325315">
    <property type="component" value="Unassembled WGS sequence"/>
</dbReference>
<organism evidence="3 4">
    <name type="scientific">Gossypium australe</name>
    <dbReference type="NCBI Taxonomy" id="47621"/>
    <lineage>
        <taxon>Eukaryota</taxon>
        <taxon>Viridiplantae</taxon>
        <taxon>Streptophyta</taxon>
        <taxon>Embryophyta</taxon>
        <taxon>Tracheophyta</taxon>
        <taxon>Spermatophyta</taxon>
        <taxon>Magnoliopsida</taxon>
        <taxon>eudicotyledons</taxon>
        <taxon>Gunneridae</taxon>
        <taxon>Pentapetalae</taxon>
        <taxon>rosids</taxon>
        <taxon>malvids</taxon>
        <taxon>Malvales</taxon>
        <taxon>Malvaceae</taxon>
        <taxon>Malvoideae</taxon>
        <taxon>Gossypium</taxon>
    </lineage>
</organism>
<dbReference type="OrthoDB" id="1938670at2759"/>
<feature type="region of interest" description="Disordered" evidence="1">
    <location>
        <begin position="1"/>
        <end position="27"/>
    </location>
</feature>
<dbReference type="InterPro" id="IPR043502">
    <property type="entry name" value="DNA/RNA_pol_sf"/>
</dbReference>
<proteinExistence type="predicted"/>
<keyword evidence="3" id="KW-0695">RNA-directed DNA polymerase</keyword>
<dbReference type="Gene3D" id="3.30.70.270">
    <property type="match status" value="1"/>
</dbReference>
<dbReference type="InterPro" id="IPR000477">
    <property type="entry name" value="RT_dom"/>
</dbReference>
<evidence type="ECO:0000259" key="2">
    <source>
        <dbReference type="Pfam" id="PF00078"/>
    </source>
</evidence>
<name>A0A5B6V932_9ROSI</name>
<reference evidence="4" key="1">
    <citation type="journal article" date="2019" name="Plant Biotechnol. J.">
        <title>Genome sequencing of the Australian wild diploid species Gossypium australe highlights disease resistance and delayed gland morphogenesis.</title>
        <authorList>
            <person name="Cai Y."/>
            <person name="Cai X."/>
            <person name="Wang Q."/>
            <person name="Wang P."/>
            <person name="Zhang Y."/>
            <person name="Cai C."/>
            <person name="Xu Y."/>
            <person name="Wang K."/>
            <person name="Zhou Z."/>
            <person name="Wang C."/>
            <person name="Geng S."/>
            <person name="Li B."/>
            <person name="Dong Q."/>
            <person name="Hou Y."/>
            <person name="Wang H."/>
            <person name="Ai P."/>
            <person name="Liu Z."/>
            <person name="Yi F."/>
            <person name="Sun M."/>
            <person name="An G."/>
            <person name="Cheng J."/>
            <person name="Zhang Y."/>
            <person name="Shi Q."/>
            <person name="Xie Y."/>
            <person name="Shi X."/>
            <person name="Chang Y."/>
            <person name="Huang F."/>
            <person name="Chen Y."/>
            <person name="Hong S."/>
            <person name="Mi L."/>
            <person name="Sun Q."/>
            <person name="Zhang L."/>
            <person name="Zhou B."/>
            <person name="Peng R."/>
            <person name="Zhang X."/>
            <person name="Liu F."/>
        </authorList>
    </citation>
    <scope>NUCLEOTIDE SEQUENCE [LARGE SCALE GENOMIC DNA]</scope>
    <source>
        <strain evidence="4">cv. PA1801</strain>
    </source>
</reference>
<dbReference type="Pfam" id="PF00078">
    <property type="entry name" value="RVT_1"/>
    <property type="match status" value="1"/>
</dbReference>
<dbReference type="InterPro" id="IPR043128">
    <property type="entry name" value="Rev_trsase/Diguanyl_cyclase"/>
</dbReference>
<feature type="domain" description="Reverse transcriptase" evidence="2">
    <location>
        <begin position="147"/>
        <end position="236"/>
    </location>
</feature>
<dbReference type="CDD" id="cd01647">
    <property type="entry name" value="RT_LTR"/>
    <property type="match status" value="1"/>
</dbReference>
<keyword evidence="3" id="KW-0548">Nucleotidyltransferase</keyword>
<dbReference type="EMBL" id="SMMG02000007">
    <property type="protein sequence ID" value="KAA3465553.1"/>
    <property type="molecule type" value="Genomic_DNA"/>
</dbReference>
<dbReference type="Gene3D" id="3.10.10.10">
    <property type="entry name" value="HIV Type 1 Reverse Transcriptase, subunit A, domain 1"/>
    <property type="match status" value="1"/>
</dbReference>
<keyword evidence="3" id="KW-0808">Transferase</keyword>
<evidence type="ECO:0000313" key="4">
    <source>
        <dbReference type="Proteomes" id="UP000325315"/>
    </source>
</evidence>
<keyword evidence="4" id="KW-1185">Reference proteome</keyword>
<dbReference type="InterPro" id="IPR053134">
    <property type="entry name" value="RNA-dir_DNA_polymerase"/>
</dbReference>
<dbReference type="GO" id="GO:0003964">
    <property type="term" value="F:RNA-directed DNA polymerase activity"/>
    <property type="evidence" value="ECO:0007669"/>
    <property type="project" value="UniProtKB-KW"/>
</dbReference>